<dbReference type="Proteomes" id="UP001472677">
    <property type="component" value="Unassembled WGS sequence"/>
</dbReference>
<comment type="similarity">
    <text evidence="1">Belongs to the FLZ family.</text>
</comment>
<accession>A0ABR2F102</accession>
<dbReference type="InterPro" id="IPR007650">
    <property type="entry name" value="Zf-FLZ_dom"/>
</dbReference>
<evidence type="ECO:0000259" key="5">
    <source>
        <dbReference type="PROSITE" id="PS51795"/>
    </source>
</evidence>
<reference evidence="6 7" key="1">
    <citation type="journal article" date="2024" name="G3 (Bethesda)">
        <title>Genome assembly of Hibiscus sabdariffa L. provides insights into metabolisms of medicinal natural products.</title>
        <authorList>
            <person name="Kim T."/>
        </authorList>
    </citation>
    <scope>NUCLEOTIDE SEQUENCE [LARGE SCALE GENOMIC DNA]</scope>
    <source>
        <strain evidence="6">TK-2024</strain>
        <tissue evidence="6">Old leaves</tissue>
    </source>
</reference>
<dbReference type="Pfam" id="PF04570">
    <property type="entry name" value="zf-FLZ"/>
    <property type="match status" value="1"/>
</dbReference>
<evidence type="ECO:0000256" key="1">
    <source>
        <dbReference type="ARBA" id="ARBA00009374"/>
    </source>
</evidence>
<gene>
    <name evidence="6" type="ORF">V6N12_007168</name>
</gene>
<dbReference type="PROSITE" id="PS51795">
    <property type="entry name" value="ZF_FLZ"/>
    <property type="match status" value="1"/>
</dbReference>
<dbReference type="InterPro" id="IPR044604">
    <property type="entry name" value="FLZ12/13/14"/>
</dbReference>
<feature type="zinc finger region" description="FLZ-type" evidence="4">
    <location>
        <begin position="146"/>
        <end position="192"/>
    </location>
</feature>
<sequence>MLGKKSRPIVGKLSDLLIPRNRPSFFNPKLPLDFKSSSPKSCKRYDICGVGLGIVAALEKSTFTDCCNRAIRSSNLNRSNAIVVDSGTGFDRFRGRTDDLEEDYPCVTSHAPGNPSATVCYNGDEQRKNKETRFGKDDDVVYSTSDFLSFCHLCRKELHGKDIYMYRQFRDEVSEVDSTRPRARLPVRIGYA</sequence>
<keyword evidence="2" id="KW-0479">Metal-binding</keyword>
<proteinExistence type="inferred from homology"/>
<protein>
    <recommendedName>
        <fullName evidence="5">FLZ-type domain-containing protein</fullName>
    </recommendedName>
</protein>
<dbReference type="PANTHER" id="PTHR47208:SF5">
    <property type="entry name" value="FCS-LIKE ZINC FINGER 12-RELATED"/>
    <property type="match status" value="1"/>
</dbReference>
<evidence type="ECO:0000256" key="3">
    <source>
        <dbReference type="ARBA" id="ARBA00022771"/>
    </source>
</evidence>
<dbReference type="PANTHER" id="PTHR47208">
    <property type="entry name" value="OS02G0174800 PROTEIN"/>
    <property type="match status" value="1"/>
</dbReference>
<keyword evidence="3" id="KW-0863">Zinc-finger</keyword>
<evidence type="ECO:0000256" key="4">
    <source>
        <dbReference type="PROSITE-ProRule" id="PRU01131"/>
    </source>
</evidence>
<comment type="caution">
    <text evidence="6">The sequence shown here is derived from an EMBL/GenBank/DDBJ whole genome shotgun (WGS) entry which is preliminary data.</text>
</comment>
<dbReference type="EMBL" id="JBBPBM010000009">
    <property type="protein sequence ID" value="KAK8568620.1"/>
    <property type="molecule type" value="Genomic_DNA"/>
</dbReference>
<evidence type="ECO:0000256" key="2">
    <source>
        <dbReference type="ARBA" id="ARBA00022723"/>
    </source>
</evidence>
<keyword evidence="3" id="KW-0862">Zinc</keyword>
<organism evidence="6 7">
    <name type="scientific">Hibiscus sabdariffa</name>
    <name type="common">roselle</name>
    <dbReference type="NCBI Taxonomy" id="183260"/>
    <lineage>
        <taxon>Eukaryota</taxon>
        <taxon>Viridiplantae</taxon>
        <taxon>Streptophyta</taxon>
        <taxon>Embryophyta</taxon>
        <taxon>Tracheophyta</taxon>
        <taxon>Spermatophyta</taxon>
        <taxon>Magnoliopsida</taxon>
        <taxon>eudicotyledons</taxon>
        <taxon>Gunneridae</taxon>
        <taxon>Pentapetalae</taxon>
        <taxon>rosids</taxon>
        <taxon>malvids</taxon>
        <taxon>Malvales</taxon>
        <taxon>Malvaceae</taxon>
        <taxon>Malvoideae</taxon>
        <taxon>Hibiscus</taxon>
    </lineage>
</organism>
<evidence type="ECO:0000313" key="7">
    <source>
        <dbReference type="Proteomes" id="UP001472677"/>
    </source>
</evidence>
<evidence type="ECO:0000313" key="6">
    <source>
        <dbReference type="EMBL" id="KAK8568620.1"/>
    </source>
</evidence>
<name>A0ABR2F102_9ROSI</name>
<feature type="domain" description="FLZ-type" evidence="5">
    <location>
        <begin position="146"/>
        <end position="192"/>
    </location>
</feature>
<keyword evidence="7" id="KW-1185">Reference proteome</keyword>